<reference evidence="2" key="1">
    <citation type="submission" date="2021-08" db="EMBL/GenBank/DDBJ databases">
        <title>Genome of a novel bacterium of the phylum Verrucomicrobia, Oleiharenicola sp. KSB-15.</title>
        <authorList>
            <person name="Chung J.-H."/>
            <person name="Ahn J.-H."/>
            <person name="Yoon Y."/>
            <person name="Kim D.-Y."/>
            <person name="An S.-H."/>
            <person name="Park I."/>
            <person name="Yeon J."/>
        </authorList>
    </citation>
    <scope>NUCLEOTIDE SEQUENCE</scope>
    <source>
        <strain evidence="2">KSB-15</strain>
    </source>
</reference>
<dbReference type="InterPro" id="IPR015834">
    <property type="entry name" value="UCP016642"/>
</dbReference>
<dbReference type="EMBL" id="CP080507">
    <property type="protein sequence ID" value="QYM80761.1"/>
    <property type="molecule type" value="Genomic_DNA"/>
</dbReference>
<dbReference type="SUPFAM" id="SSF52317">
    <property type="entry name" value="Class I glutamine amidotransferase-like"/>
    <property type="match status" value="1"/>
</dbReference>
<gene>
    <name evidence="2" type="ORF">K0B96_04985</name>
</gene>
<protein>
    <submittedName>
        <fullName evidence="2">Biofilm PGA synthesis protein PgaB</fullName>
    </submittedName>
</protein>
<proteinExistence type="predicted"/>
<dbReference type="AlphaFoldDB" id="A0A8F9TX35"/>
<dbReference type="PIRSF" id="PIRSF016642">
    <property type="entry name" value="UCP016642"/>
    <property type="match status" value="1"/>
</dbReference>
<dbReference type="Proteomes" id="UP000825051">
    <property type="component" value="Chromosome"/>
</dbReference>
<feature type="domain" description="Biotin-protein ligase N-terminal" evidence="1">
    <location>
        <begin position="33"/>
        <end position="133"/>
    </location>
</feature>
<dbReference type="InterPro" id="IPR029062">
    <property type="entry name" value="Class_I_gatase-like"/>
</dbReference>
<dbReference type="Gene3D" id="3.40.50.880">
    <property type="match status" value="1"/>
</dbReference>
<dbReference type="Pfam" id="PF09825">
    <property type="entry name" value="BPL_N"/>
    <property type="match status" value="1"/>
</dbReference>
<accession>A0A8F9TX35</accession>
<organism evidence="2 3">
    <name type="scientific">Horticoccus luteus</name>
    <dbReference type="NCBI Taxonomy" id="2862869"/>
    <lineage>
        <taxon>Bacteria</taxon>
        <taxon>Pseudomonadati</taxon>
        <taxon>Verrucomicrobiota</taxon>
        <taxon>Opitutia</taxon>
        <taxon>Opitutales</taxon>
        <taxon>Opitutaceae</taxon>
        <taxon>Horticoccus</taxon>
    </lineage>
</organism>
<sequence>MMLLITAGARLRAAEAPVNPPHLFAAPAQVRPLNIAIYDGPGSGEKGIKSVTKRAEQLPGAKVTALEPEEIGTRDLSQFDIIIFSGGSGSAQAKAIGEAGRKNVRQFVEHGGGYLGICAGAYLACAGFDWGLGILNAKTVSNKWKRGGATLQMQLTDDGKEIFGDVARPFSIRYHNGPIIKPLGRADLPAYRVAALFRTEIADFGSPKGVMVNSPAAVYTTFGQGRVITISPHSEDTPGLENVVPRALAWLGEKETVATAK</sequence>
<evidence type="ECO:0000313" key="2">
    <source>
        <dbReference type="EMBL" id="QYM80761.1"/>
    </source>
</evidence>
<keyword evidence="3" id="KW-1185">Reference proteome</keyword>
<dbReference type="KEGG" id="ole:K0B96_04985"/>
<name>A0A8F9TX35_9BACT</name>
<dbReference type="InterPro" id="IPR019197">
    <property type="entry name" value="Biotin-prot_ligase_N"/>
</dbReference>
<evidence type="ECO:0000313" key="3">
    <source>
        <dbReference type="Proteomes" id="UP000825051"/>
    </source>
</evidence>
<evidence type="ECO:0000259" key="1">
    <source>
        <dbReference type="Pfam" id="PF09825"/>
    </source>
</evidence>